<keyword evidence="2" id="KW-1185">Reference proteome</keyword>
<protein>
    <submittedName>
        <fullName evidence="1">Uncharacterized protein</fullName>
    </submittedName>
</protein>
<gene>
    <name evidence="1" type="ORF">ARMOST_17637</name>
</gene>
<sequence>MSGIRSQRHNATSSLNTTERPDTWIGIHLQVDRMNVAKGGPWWISFEVLEVLPPAPNVGLRSQTSAVYIRRCLFTTAGPSTTSIVQVYLPLAKSSRSIKPSAKWRSTSWADSPWDIPRVH</sequence>
<name>A0A284RZI5_ARMOS</name>
<accession>A0A284RZI5</accession>
<reference evidence="2" key="1">
    <citation type="journal article" date="2017" name="Nat. Ecol. Evol.">
        <title>Genome expansion and lineage-specific genetic innovations in the forest pathogenic fungi Armillaria.</title>
        <authorList>
            <person name="Sipos G."/>
            <person name="Prasanna A.N."/>
            <person name="Walter M.C."/>
            <person name="O'Connor E."/>
            <person name="Balint B."/>
            <person name="Krizsan K."/>
            <person name="Kiss B."/>
            <person name="Hess J."/>
            <person name="Varga T."/>
            <person name="Slot J."/>
            <person name="Riley R."/>
            <person name="Boka B."/>
            <person name="Rigling D."/>
            <person name="Barry K."/>
            <person name="Lee J."/>
            <person name="Mihaltcheva S."/>
            <person name="LaButti K."/>
            <person name="Lipzen A."/>
            <person name="Waldron R."/>
            <person name="Moloney N.M."/>
            <person name="Sperisen C."/>
            <person name="Kredics L."/>
            <person name="Vagvoelgyi C."/>
            <person name="Patrignani A."/>
            <person name="Fitzpatrick D."/>
            <person name="Nagy I."/>
            <person name="Doyle S."/>
            <person name="Anderson J.B."/>
            <person name="Grigoriev I.V."/>
            <person name="Gueldener U."/>
            <person name="Muensterkoetter M."/>
            <person name="Nagy L.G."/>
        </authorList>
    </citation>
    <scope>NUCLEOTIDE SEQUENCE [LARGE SCALE GENOMIC DNA]</scope>
    <source>
        <strain evidence="2">C18/9</strain>
    </source>
</reference>
<dbReference type="AlphaFoldDB" id="A0A284RZI5"/>
<evidence type="ECO:0000313" key="1">
    <source>
        <dbReference type="EMBL" id="SJL14182.1"/>
    </source>
</evidence>
<dbReference type="EMBL" id="FUEG01000022">
    <property type="protein sequence ID" value="SJL14182.1"/>
    <property type="molecule type" value="Genomic_DNA"/>
</dbReference>
<dbReference type="Proteomes" id="UP000219338">
    <property type="component" value="Unassembled WGS sequence"/>
</dbReference>
<evidence type="ECO:0000313" key="2">
    <source>
        <dbReference type="Proteomes" id="UP000219338"/>
    </source>
</evidence>
<organism evidence="1 2">
    <name type="scientific">Armillaria ostoyae</name>
    <name type="common">Armillaria root rot fungus</name>
    <dbReference type="NCBI Taxonomy" id="47428"/>
    <lineage>
        <taxon>Eukaryota</taxon>
        <taxon>Fungi</taxon>
        <taxon>Dikarya</taxon>
        <taxon>Basidiomycota</taxon>
        <taxon>Agaricomycotina</taxon>
        <taxon>Agaricomycetes</taxon>
        <taxon>Agaricomycetidae</taxon>
        <taxon>Agaricales</taxon>
        <taxon>Marasmiineae</taxon>
        <taxon>Physalacriaceae</taxon>
        <taxon>Armillaria</taxon>
    </lineage>
</organism>
<proteinExistence type="predicted"/>